<dbReference type="OrthoDB" id="9793389at2"/>
<dbReference type="RefSeq" id="WP_109733992.1">
    <property type="nucleotide sequence ID" value="NZ_BAAACK010000001.1"/>
</dbReference>
<evidence type="ECO:0000313" key="2">
    <source>
        <dbReference type="EMBL" id="PWJ17627.1"/>
    </source>
</evidence>
<keyword evidence="3" id="KW-1185">Reference proteome</keyword>
<dbReference type="Gene3D" id="3.40.630.30">
    <property type="match status" value="1"/>
</dbReference>
<dbReference type="InterPro" id="IPR016181">
    <property type="entry name" value="Acyl_CoA_acyltransferase"/>
</dbReference>
<dbReference type="PROSITE" id="PS51729">
    <property type="entry name" value="GNAT_YJDJ"/>
    <property type="match status" value="1"/>
</dbReference>
<gene>
    <name evidence="2" type="ORF">A8806_1275</name>
</gene>
<dbReference type="CDD" id="cd04301">
    <property type="entry name" value="NAT_SF"/>
    <property type="match status" value="1"/>
</dbReference>
<dbReference type="EMBL" id="QGDL01000027">
    <property type="protein sequence ID" value="PWJ17627.1"/>
    <property type="molecule type" value="Genomic_DNA"/>
</dbReference>
<reference evidence="2 3" key="1">
    <citation type="submission" date="2018-05" db="EMBL/GenBank/DDBJ databases">
        <title>The Hungate 1000. A catalogue of reference genomes from the rumen microbiome.</title>
        <authorList>
            <person name="Kelly W."/>
        </authorList>
    </citation>
    <scope>NUCLEOTIDE SEQUENCE [LARGE SCALE GENOMIC DNA]</scope>
    <source>
        <strain evidence="2 3">NLAE-zl-C242</strain>
    </source>
</reference>
<sequence>MEFIHNNNQIAVYTPDYLVVAEVTFPDIDENTVNVNHTFVDDALRGQGVAGKLMEELVKELKESGKKAVLTCSYAIKWFEKHPEYDDLIYFK</sequence>
<dbReference type="InterPro" id="IPR045057">
    <property type="entry name" value="Gcn5-rel_NAT"/>
</dbReference>
<protein>
    <recommendedName>
        <fullName evidence="1">N-acetyltransferase domain-containing protein</fullName>
    </recommendedName>
</protein>
<comment type="caution">
    <text evidence="2">The sequence shown here is derived from an EMBL/GenBank/DDBJ whole genome shotgun (WGS) entry which is preliminary data.</text>
</comment>
<dbReference type="AlphaFoldDB" id="A0A2Y9BMZ9"/>
<proteinExistence type="predicted"/>
<dbReference type="SUPFAM" id="SSF55729">
    <property type="entry name" value="Acyl-CoA N-acyltransferases (Nat)"/>
    <property type="match status" value="1"/>
</dbReference>
<dbReference type="InterPro" id="IPR031165">
    <property type="entry name" value="GNAT_YJDJ"/>
</dbReference>
<dbReference type="PANTHER" id="PTHR31435:SF10">
    <property type="entry name" value="BSR4717 PROTEIN"/>
    <property type="match status" value="1"/>
</dbReference>
<dbReference type="PANTHER" id="PTHR31435">
    <property type="entry name" value="PROTEIN NATD1"/>
    <property type="match status" value="1"/>
</dbReference>
<evidence type="ECO:0000313" key="3">
    <source>
        <dbReference type="Proteomes" id="UP000245845"/>
    </source>
</evidence>
<evidence type="ECO:0000259" key="1">
    <source>
        <dbReference type="PROSITE" id="PS51729"/>
    </source>
</evidence>
<feature type="domain" description="N-acetyltransferase" evidence="1">
    <location>
        <begin position="2"/>
        <end position="90"/>
    </location>
</feature>
<name>A0A2Y9BMZ9_9FIRM</name>
<dbReference type="Pfam" id="PF14542">
    <property type="entry name" value="Acetyltransf_CG"/>
    <property type="match status" value="1"/>
</dbReference>
<organism evidence="2 3">
    <name type="scientific">Faecalicatena orotica</name>
    <dbReference type="NCBI Taxonomy" id="1544"/>
    <lineage>
        <taxon>Bacteria</taxon>
        <taxon>Bacillati</taxon>
        <taxon>Bacillota</taxon>
        <taxon>Clostridia</taxon>
        <taxon>Lachnospirales</taxon>
        <taxon>Lachnospiraceae</taxon>
        <taxon>Faecalicatena</taxon>
    </lineage>
</organism>
<dbReference type="Proteomes" id="UP000245845">
    <property type="component" value="Unassembled WGS sequence"/>
</dbReference>
<accession>A0A2Y9BMZ9</accession>